<reference evidence="2 3" key="1">
    <citation type="submission" date="2016-10" db="EMBL/GenBank/DDBJ databases">
        <authorList>
            <person name="de Groot N.N."/>
        </authorList>
    </citation>
    <scope>NUCLEOTIDE SEQUENCE [LARGE SCALE GENOMIC DNA]</scope>
    <source>
        <strain evidence="2 3">CGMCC 1.7031</strain>
    </source>
</reference>
<organism evidence="2 3">
    <name type="scientific">Flavobacterium caeni</name>
    <dbReference type="NCBI Taxonomy" id="490189"/>
    <lineage>
        <taxon>Bacteria</taxon>
        <taxon>Pseudomonadati</taxon>
        <taxon>Bacteroidota</taxon>
        <taxon>Flavobacteriia</taxon>
        <taxon>Flavobacteriales</taxon>
        <taxon>Flavobacteriaceae</taxon>
        <taxon>Flavobacterium</taxon>
    </lineage>
</organism>
<proteinExistence type="predicted"/>
<dbReference type="PANTHER" id="PTHR28008:SF1">
    <property type="entry name" value="DOMAIN PROTEIN, PUTATIVE (AFU_ORTHOLOGUE AFUA_3G10980)-RELATED"/>
    <property type="match status" value="1"/>
</dbReference>
<feature type="transmembrane region" description="Helical" evidence="1">
    <location>
        <begin position="97"/>
        <end position="118"/>
    </location>
</feature>
<name>A0A1G5ID90_9FLAO</name>
<protein>
    <recommendedName>
        <fullName evidence="4">VanZ like family protein</fullName>
    </recommendedName>
</protein>
<dbReference type="NCBIfam" id="NF037970">
    <property type="entry name" value="vanZ_1"/>
    <property type="match status" value="1"/>
</dbReference>
<dbReference type="PANTHER" id="PTHR28008">
    <property type="entry name" value="DOMAIN PROTEIN, PUTATIVE (AFU_ORTHOLOGUE AFUA_3G10980)-RELATED"/>
    <property type="match status" value="1"/>
</dbReference>
<evidence type="ECO:0000313" key="3">
    <source>
        <dbReference type="Proteomes" id="UP000199354"/>
    </source>
</evidence>
<evidence type="ECO:0008006" key="4">
    <source>
        <dbReference type="Google" id="ProtNLM"/>
    </source>
</evidence>
<dbReference type="EMBL" id="FMVF01000009">
    <property type="protein sequence ID" value="SCY73348.1"/>
    <property type="molecule type" value="Genomic_DNA"/>
</dbReference>
<evidence type="ECO:0000256" key="1">
    <source>
        <dbReference type="SAM" id="Phobius"/>
    </source>
</evidence>
<evidence type="ECO:0000313" key="2">
    <source>
        <dbReference type="EMBL" id="SCY73348.1"/>
    </source>
</evidence>
<gene>
    <name evidence="2" type="ORF">SAMN02927903_02214</name>
</gene>
<feature type="transmembrane region" description="Helical" evidence="1">
    <location>
        <begin position="65"/>
        <end position="85"/>
    </location>
</feature>
<feature type="transmembrane region" description="Helical" evidence="1">
    <location>
        <begin position="6"/>
        <end position="27"/>
    </location>
</feature>
<dbReference type="STRING" id="490189.SAMN02927903_02214"/>
<keyword evidence="1" id="KW-0812">Transmembrane</keyword>
<keyword evidence="1" id="KW-1133">Transmembrane helix</keyword>
<dbReference type="Proteomes" id="UP000199354">
    <property type="component" value="Unassembled WGS sequence"/>
</dbReference>
<accession>A0A1G5ID90</accession>
<sequence>MAHKKLWLTLAVAWTLLIAVLCLVSFNKLPTVKIAGADKYVHAVFHFVFTLLWFAYLRIGTPRPLLKVFVGSLAYGALMEVLQGVMTTTRQADMADIMANLFGATVAVLIILTTMRYAPVRSN</sequence>
<feature type="transmembrane region" description="Helical" evidence="1">
    <location>
        <begin position="39"/>
        <end position="59"/>
    </location>
</feature>
<keyword evidence="1" id="KW-0472">Membrane</keyword>
<dbReference type="AlphaFoldDB" id="A0A1G5ID90"/>
<keyword evidence="3" id="KW-1185">Reference proteome</keyword>